<evidence type="ECO:0000256" key="1">
    <source>
        <dbReference type="SAM" id="Phobius"/>
    </source>
</evidence>
<evidence type="ECO:0000313" key="2">
    <source>
        <dbReference type="EMBL" id="EEG29418.1"/>
    </source>
</evidence>
<organism evidence="2 3">
    <name type="scientific">[Clostridium] methylpentosum DSM 5476</name>
    <dbReference type="NCBI Taxonomy" id="537013"/>
    <lineage>
        <taxon>Bacteria</taxon>
        <taxon>Bacillati</taxon>
        <taxon>Bacillota</taxon>
        <taxon>Clostridia</taxon>
        <taxon>Eubacteriales</taxon>
        <taxon>Oscillospiraceae</taxon>
        <taxon>Oscillospiraceae incertae sedis</taxon>
    </lineage>
</organism>
<evidence type="ECO:0000313" key="3">
    <source>
        <dbReference type="Proteomes" id="UP000003340"/>
    </source>
</evidence>
<keyword evidence="1" id="KW-1133">Transmembrane helix</keyword>
<sequence length="43" mass="4969">MLFIVQLADRTFFLIQKGVSVCVISIRFLFYLSSRVGFLQSKP</sequence>
<feature type="transmembrane region" description="Helical" evidence="1">
    <location>
        <begin position="12"/>
        <end position="32"/>
    </location>
</feature>
<gene>
    <name evidence="2" type="ORF">CLOSTMETH_03008</name>
</gene>
<protein>
    <submittedName>
        <fullName evidence="2">Uncharacterized protein</fullName>
    </submittedName>
</protein>
<keyword evidence="1" id="KW-0472">Membrane</keyword>
<keyword evidence="3" id="KW-1185">Reference proteome</keyword>
<comment type="caution">
    <text evidence="2">The sequence shown here is derived from an EMBL/GenBank/DDBJ whole genome shotgun (WGS) entry which is preliminary data.</text>
</comment>
<dbReference type="Proteomes" id="UP000003340">
    <property type="component" value="Unassembled WGS sequence"/>
</dbReference>
<dbReference type="HOGENOM" id="CLU_3243625_0_0_9"/>
<feature type="non-terminal residue" evidence="2">
    <location>
        <position position="43"/>
    </location>
</feature>
<accession>C0EGL5</accession>
<proteinExistence type="predicted"/>
<name>C0EGL5_9FIRM</name>
<keyword evidence="1" id="KW-0812">Transmembrane</keyword>
<dbReference type="AlphaFoldDB" id="C0EGL5"/>
<reference evidence="2 3" key="2">
    <citation type="submission" date="2009-02" db="EMBL/GenBank/DDBJ databases">
        <title>Draft genome sequence of Clostridium methylpentosum (DSM 5476).</title>
        <authorList>
            <person name="Sudarsanam P."/>
            <person name="Ley R."/>
            <person name="Guruge J."/>
            <person name="Turnbaugh P.J."/>
            <person name="Mahowald M."/>
            <person name="Liep D."/>
            <person name="Gordon J."/>
        </authorList>
    </citation>
    <scope>NUCLEOTIDE SEQUENCE [LARGE SCALE GENOMIC DNA]</scope>
    <source>
        <strain evidence="2 3">DSM 5476</strain>
    </source>
</reference>
<reference evidence="2 3" key="1">
    <citation type="submission" date="2009-01" db="EMBL/GenBank/DDBJ databases">
        <authorList>
            <person name="Fulton L."/>
            <person name="Clifton S."/>
            <person name="Fulton B."/>
            <person name="Xu J."/>
            <person name="Minx P."/>
            <person name="Pepin K.H."/>
            <person name="Johnson M."/>
            <person name="Bhonagiri V."/>
            <person name="Nash W.E."/>
            <person name="Mardis E.R."/>
            <person name="Wilson R.K."/>
        </authorList>
    </citation>
    <scope>NUCLEOTIDE SEQUENCE [LARGE SCALE GENOMIC DNA]</scope>
    <source>
        <strain evidence="2 3">DSM 5476</strain>
    </source>
</reference>
<dbReference type="EMBL" id="ACEC01000103">
    <property type="protein sequence ID" value="EEG29418.1"/>
    <property type="molecule type" value="Genomic_DNA"/>
</dbReference>